<protein>
    <submittedName>
        <fullName evidence="1">Uncharacterized protein</fullName>
    </submittedName>
</protein>
<evidence type="ECO:0000313" key="2">
    <source>
        <dbReference type="Proteomes" id="UP001596101"/>
    </source>
</evidence>
<dbReference type="RefSeq" id="WP_379760538.1">
    <property type="nucleotide sequence ID" value="NZ_JBHSMR010000014.1"/>
</dbReference>
<name>A0ABW0MVU0_9BURK</name>
<evidence type="ECO:0000313" key="1">
    <source>
        <dbReference type="EMBL" id="MFC5480736.1"/>
    </source>
</evidence>
<keyword evidence="2" id="KW-1185">Reference proteome</keyword>
<sequence>MGNQLDTAFTQRRGERRADPVLGALIDVAIAYRLNLGPGVAAAFMRETGVAPALARRVLDGLATLRATTPRRRSGAALPVLFSDTTGTEC</sequence>
<proteinExistence type="predicted"/>
<reference evidence="2" key="1">
    <citation type="journal article" date="2019" name="Int. J. Syst. Evol. Microbiol.">
        <title>The Global Catalogue of Microorganisms (GCM) 10K type strain sequencing project: providing services to taxonomists for standard genome sequencing and annotation.</title>
        <authorList>
            <consortium name="The Broad Institute Genomics Platform"/>
            <consortium name="The Broad Institute Genome Sequencing Center for Infectious Disease"/>
            <person name="Wu L."/>
            <person name="Ma J."/>
        </authorList>
    </citation>
    <scope>NUCLEOTIDE SEQUENCE [LARGE SCALE GENOMIC DNA]</scope>
    <source>
        <strain evidence="2">CCUG 43111</strain>
    </source>
</reference>
<comment type="caution">
    <text evidence="1">The sequence shown here is derived from an EMBL/GenBank/DDBJ whole genome shotgun (WGS) entry which is preliminary data.</text>
</comment>
<gene>
    <name evidence="1" type="ORF">ACFPQ5_21240</name>
</gene>
<dbReference type="EMBL" id="JBHSMR010000014">
    <property type="protein sequence ID" value="MFC5480736.1"/>
    <property type="molecule type" value="Genomic_DNA"/>
</dbReference>
<organism evidence="1 2">
    <name type="scientific">Massilia suwonensis</name>
    <dbReference type="NCBI Taxonomy" id="648895"/>
    <lineage>
        <taxon>Bacteria</taxon>
        <taxon>Pseudomonadati</taxon>
        <taxon>Pseudomonadota</taxon>
        <taxon>Betaproteobacteria</taxon>
        <taxon>Burkholderiales</taxon>
        <taxon>Oxalobacteraceae</taxon>
        <taxon>Telluria group</taxon>
        <taxon>Massilia</taxon>
    </lineage>
</organism>
<dbReference type="Proteomes" id="UP001596101">
    <property type="component" value="Unassembled WGS sequence"/>
</dbReference>
<accession>A0ABW0MVU0</accession>